<feature type="signal peptide" evidence="11">
    <location>
        <begin position="1"/>
        <end position="26"/>
    </location>
</feature>
<dbReference type="SMART" id="SM00254">
    <property type="entry name" value="ShKT"/>
    <property type="match status" value="2"/>
</dbReference>
<evidence type="ECO:0000256" key="10">
    <source>
        <dbReference type="ARBA" id="ARBA00023136"/>
    </source>
</evidence>
<proteinExistence type="predicted"/>
<dbReference type="Pfam" id="PF01549">
    <property type="entry name" value="ShK"/>
    <property type="match status" value="2"/>
</dbReference>
<keyword evidence="7" id="KW-1133">Transmembrane helix</keyword>
<reference evidence="14" key="2">
    <citation type="submission" date="2021-04" db="EMBL/GenBank/DDBJ databases">
        <authorList>
            <person name="Podell S."/>
        </authorList>
    </citation>
    <scope>NUCLEOTIDE SEQUENCE</scope>
    <source>
        <strain evidence="14">Hildebrandi</strain>
    </source>
</reference>
<dbReference type="PROSITE" id="PS51670">
    <property type="entry name" value="SHKT"/>
    <property type="match status" value="1"/>
</dbReference>
<dbReference type="AlphaFoldDB" id="A0A9K3Q5F7"/>
<dbReference type="InterPro" id="IPR006620">
    <property type="entry name" value="Pro_4_hyd_alph"/>
</dbReference>
<sequence>MTQNKNCNRWIWILVVGLLALECSTALEGTCTAQESNMGTCVNSASNSSATSSGSSSSSSDCQDKTSQCSYWKEVGECKDNRAFMAKRCPRSCHLCPDQLQDDLVHGVDLGERQLLTSVNFLDVTEQESLDRIVATREYVQNLHLNEEIKTFCINKNDGCTIWAVAGECDKNPMYMKTHCSPACMSCELFTVEGRCPIDRNAVPAWKEGDLDAMFTRLISEPFLSQYDVQVWSMDPWVVTIENLISKEEAERLIELGGVRGYERSKDVGSKKPDGSYGEIVTDHRTSHNAWCQSGCRNDTHVKAVKQRLSEITGLPEINSEDLQLLRYEKGQYYKSHHDYIAHNIDRQQGVRILTVFLYLNDVEAGGGTHFNSLNITITPKQGRALLWPSVLNDKPHDQDWRTFHEALPVELGVKYGANAWLLLSDVAADKTSIPTTWATSSSDKVRRLHKSMLNQDSFARFLQENPIEGLTKGACQELLEVPDCACAEMEGGMILHKCTDTPCQICDEDMERCGIISGTREYGLDYGHYLVGYSSKLEYTTGEVVEVELSGCYGPEYCWECAAFVNGETCTSCTICEDGISLSIDCQNLAVNLSFSECLAEPSDEEYGLFQGLLYGTRICDKPTNDACANSTLLRLDEASFGRTNGATEDKVSSDCSIRNGKDVWYSVIGTGETMVATTCLIGTLINTTIDVFSGSEMCESLQCIDFTRFECFGSSYGGWVSWPSEEGVLYHLRLLTPDVDDQFTIMAFDVPTAENSSCNSSVATSSVNAIGSTVELSNQLETDICGETGTPGLWYKVTAEKGTVMRASTCSNNTSLYTIVTVMTGSDCEALVCVASASSIAEITYGCEAGGTIVEWNATTGQTFFVYVRGADSNGIFGVLIVPLELPDNDACEAATVVFLGDGVIPGNTANATEDFIVGAQCSSQSLHMLCCGVLGGRAVSWEALDGVDYFLFIHSPFAAGPFEMTVEEFEPESNSECSNTVGPFFPSNQTIIASTVNAVSDGVLGCSSGYASPGLWYSVLGQENLTYRVDTCSNETNFDTEISVFEGECGVRLQCFMGNDDACNGLSSAVQWKAEEGRLYNIKIHGYSSNSGDFGVTFSSFVRSDNDDCSGGVVIRPGNDTIVISTAGATSDFVVGACNVEFADEPGLWYRIIGQGTAISASTCSPLTEADTLISVYTGSCGDLSCVTSGLLDFF</sequence>
<feature type="chain" id="PRO_5039918759" evidence="11">
    <location>
        <begin position="27"/>
        <end position="1198"/>
    </location>
</feature>
<dbReference type="OrthoDB" id="10259408at2759"/>
<evidence type="ECO:0000313" key="15">
    <source>
        <dbReference type="Proteomes" id="UP000693970"/>
    </source>
</evidence>
<keyword evidence="9" id="KW-0408">Iron</keyword>
<dbReference type="GO" id="GO:0016020">
    <property type="term" value="C:membrane"/>
    <property type="evidence" value="ECO:0007669"/>
    <property type="project" value="UniProtKB-SubCell"/>
</dbReference>
<evidence type="ECO:0000256" key="3">
    <source>
        <dbReference type="ARBA" id="ARBA00004308"/>
    </source>
</evidence>
<evidence type="ECO:0000256" key="8">
    <source>
        <dbReference type="ARBA" id="ARBA00023002"/>
    </source>
</evidence>
<dbReference type="GO" id="GO:0004656">
    <property type="term" value="F:procollagen-proline 4-dioxygenase activity"/>
    <property type="evidence" value="ECO:0007669"/>
    <property type="project" value="TreeGrafter"/>
</dbReference>
<dbReference type="GO" id="GO:0031418">
    <property type="term" value="F:L-ascorbic acid binding"/>
    <property type="evidence" value="ECO:0007669"/>
    <property type="project" value="InterPro"/>
</dbReference>
<dbReference type="Pfam" id="PF13640">
    <property type="entry name" value="2OG-FeII_Oxy_3"/>
    <property type="match status" value="1"/>
</dbReference>
<dbReference type="InterPro" id="IPR044862">
    <property type="entry name" value="Pro_4_hyd_alph_FE2OG_OXY"/>
</dbReference>
<keyword evidence="10" id="KW-0472">Membrane</keyword>
<name>A0A9K3Q5F7_9STRA</name>
<feature type="domain" description="ShKT" evidence="13">
    <location>
        <begin position="62"/>
        <end position="96"/>
    </location>
</feature>
<dbReference type="SMART" id="SM00702">
    <property type="entry name" value="P4Hc"/>
    <property type="match status" value="1"/>
</dbReference>
<dbReference type="InterPro" id="IPR005123">
    <property type="entry name" value="Oxoglu/Fe-dep_dioxygenase_dom"/>
</dbReference>
<dbReference type="PANTHER" id="PTHR10869:SF235">
    <property type="entry name" value="PROCOLLAGEN-PROLINE 4-DIOXYGENASE"/>
    <property type="match status" value="1"/>
</dbReference>
<protein>
    <submittedName>
        <fullName evidence="14">Procollagen-proline, 2-oxoglutarate-4-dioxygenase</fullName>
    </submittedName>
</protein>
<reference evidence="14" key="1">
    <citation type="journal article" date="2021" name="Sci. Rep.">
        <title>Diploid genomic architecture of Nitzschia inconspicua, an elite biomass production diatom.</title>
        <authorList>
            <person name="Oliver A."/>
            <person name="Podell S."/>
            <person name="Pinowska A."/>
            <person name="Traller J.C."/>
            <person name="Smith S.R."/>
            <person name="McClure R."/>
            <person name="Beliaev A."/>
            <person name="Bohutskyi P."/>
            <person name="Hill E.A."/>
            <person name="Rabines A."/>
            <person name="Zheng H."/>
            <person name="Allen L.Z."/>
            <person name="Kuo A."/>
            <person name="Grigoriev I.V."/>
            <person name="Allen A.E."/>
            <person name="Hazlebeck D."/>
            <person name="Allen E.E."/>
        </authorList>
    </citation>
    <scope>NUCLEOTIDE SEQUENCE</scope>
    <source>
        <strain evidence="14">Hildebrandi</strain>
    </source>
</reference>
<evidence type="ECO:0000259" key="12">
    <source>
        <dbReference type="PROSITE" id="PS51471"/>
    </source>
</evidence>
<keyword evidence="5" id="KW-0479">Metal-binding</keyword>
<comment type="subcellular location">
    <subcellularLocation>
        <location evidence="3">Endomembrane system</location>
    </subcellularLocation>
    <subcellularLocation>
        <location evidence="2">Membrane</location>
        <topology evidence="2">Single-pass membrane protein</topology>
    </subcellularLocation>
</comment>
<dbReference type="EMBL" id="JAGRRH010000006">
    <property type="protein sequence ID" value="KAG7369089.1"/>
    <property type="molecule type" value="Genomic_DNA"/>
</dbReference>
<evidence type="ECO:0000313" key="14">
    <source>
        <dbReference type="EMBL" id="KAG7369089.1"/>
    </source>
</evidence>
<keyword evidence="15" id="KW-1185">Reference proteome</keyword>
<accession>A0A9K3Q5F7</accession>
<evidence type="ECO:0000256" key="11">
    <source>
        <dbReference type="SAM" id="SignalP"/>
    </source>
</evidence>
<dbReference type="InterPro" id="IPR003582">
    <property type="entry name" value="ShKT_dom"/>
</dbReference>
<evidence type="ECO:0000256" key="6">
    <source>
        <dbReference type="ARBA" id="ARBA00022964"/>
    </source>
</evidence>
<evidence type="ECO:0000256" key="9">
    <source>
        <dbReference type="ARBA" id="ARBA00023004"/>
    </source>
</evidence>
<dbReference type="GO" id="GO:0005506">
    <property type="term" value="F:iron ion binding"/>
    <property type="evidence" value="ECO:0007669"/>
    <property type="project" value="InterPro"/>
</dbReference>
<keyword evidence="11" id="KW-0732">Signal</keyword>
<evidence type="ECO:0000256" key="2">
    <source>
        <dbReference type="ARBA" id="ARBA00004167"/>
    </source>
</evidence>
<evidence type="ECO:0000256" key="1">
    <source>
        <dbReference type="ARBA" id="ARBA00001961"/>
    </source>
</evidence>
<keyword evidence="6" id="KW-0223">Dioxygenase</keyword>
<comment type="caution">
    <text evidence="14">The sequence shown here is derived from an EMBL/GenBank/DDBJ whole genome shotgun (WGS) entry which is preliminary data.</text>
</comment>
<keyword evidence="4" id="KW-0812">Transmembrane</keyword>
<comment type="cofactor">
    <cofactor evidence="1">
        <name>L-ascorbate</name>
        <dbReference type="ChEBI" id="CHEBI:38290"/>
    </cofactor>
</comment>
<evidence type="ECO:0000256" key="5">
    <source>
        <dbReference type="ARBA" id="ARBA00022723"/>
    </source>
</evidence>
<dbReference type="GO" id="GO:0005783">
    <property type="term" value="C:endoplasmic reticulum"/>
    <property type="evidence" value="ECO:0007669"/>
    <property type="project" value="TreeGrafter"/>
</dbReference>
<evidence type="ECO:0000256" key="4">
    <source>
        <dbReference type="ARBA" id="ARBA00022692"/>
    </source>
</evidence>
<dbReference type="PROSITE" id="PS51471">
    <property type="entry name" value="FE2OG_OXY"/>
    <property type="match status" value="1"/>
</dbReference>
<feature type="domain" description="Fe2OG dioxygenase" evidence="12">
    <location>
        <begin position="319"/>
        <end position="441"/>
    </location>
</feature>
<evidence type="ECO:0000259" key="13">
    <source>
        <dbReference type="PROSITE" id="PS51670"/>
    </source>
</evidence>
<gene>
    <name evidence="14" type="ORF">IV203_031832</name>
</gene>
<organism evidence="14 15">
    <name type="scientific">Nitzschia inconspicua</name>
    <dbReference type="NCBI Taxonomy" id="303405"/>
    <lineage>
        <taxon>Eukaryota</taxon>
        <taxon>Sar</taxon>
        <taxon>Stramenopiles</taxon>
        <taxon>Ochrophyta</taxon>
        <taxon>Bacillariophyta</taxon>
        <taxon>Bacillariophyceae</taxon>
        <taxon>Bacillariophycidae</taxon>
        <taxon>Bacillariales</taxon>
        <taxon>Bacillariaceae</taxon>
        <taxon>Nitzschia</taxon>
    </lineage>
</organism>
<dbReference type="InterPro" id="IPR045054">
    <property type="entry name" value="P4HA-like"/>
</dbReference>
<evidence type="ECO:0000256" key="7">
    <source>
        <dbReference type="ARBA" id="ARBA00022989"/>
    </source>
</evidence>
<dbReference type="PANTHER" id="PTHR10869">
    <property type="entry name" value="PROLYL 4-HYDROXYLASE ALPHA SUBUNIT"/>
    <property type="match status" value="1"/>
</dbReference>
<keyword evidence="8" id="KW-0560">Oxidoreductase</keyword>
<dbReference type="FunFam" id="2.60.120.620:FF:000031">
    <property type="entry name" value="Predicted protein"/>
    <property type="match status" value="1"/>
</dbReference>
<dbReference type="Proteomes" id="UP000693970">
    <property type="component" value="Unassembled WGS sequence"/>
</dbReference>